<dbReference type="EMBL" id="JBHSLD010000004">
    <property type="protein sequence ID" value="MFC5379874.1"/>
    <property type="molecule type" value="Genomic_DNA"/>
</dbReference>
<comment type="caution">
    <text evidence="5">The sequence shown here is derived from an EMBL/GenBank/DDBJ whole genome shotgun (WGS) entry which is preliminary data.</text>
</comment>
<evidence type="ECO:0000313" key="6">
    <source>
        <dbReference type="Proteomes" id="UP001596122"/>
    </source>
</evidence>
<dbReference type="PANTHER" id="PTHR12304">
    <property type="entry name" value="INOSINE-URIDINE PREFERRING NUCLEOSIDE HYDROLASE"/>
    <property type="match status" value="1"/>
</dbReference>
<dbReference type="SUPFAM" id="SSF53590">
    <property type="entry name" value="Nucleoside hydrolase"/>
    <property type="match status" value="1"/>
</dbReference>
<reference evidence="6" key="1">
    <citation type="journal article" date="2019" name="Int. J. Syst. Evol. Microbiol.">
        <title>The Global Catalogue of Microorganisms (GCM) 10K type strain sequencing project: providing services to taxonomists for standard genome sequencing and annotation.</title>
        <authorList>
            <consortium name="The Broad Institute Genomics Platform"/>
            <consortium name="The Broad Institute Genome Sequencing Center for Infectious Disease"/>
            <person name="Wu L."/>
            <person name="Ma J."/>
        </authorList>
    </citation>
    <scope>NUCLEOTIDE SEQUENCE [LARGE SCALE GENOMIC DNA]</scope>
    <source>
        <strain evidence="6">CCUG 43114</strain>
    </source>
</reference>
<dbReference type="PANTHER" id="PTHR12304:SF4">
    <property type="entry name" value="URIDINE NUCLEOSIDASE"/>
    <property type="match status" value="1"/>
</dbReference>
<evidence type="ECO:0000256" key="2">
    <source>
        <dbReference type="ARBA" id="ARBA00023295"/>
    </source>
</evidence>
<protein>
    <submittedName>
        <fullName evidence="5">Nucleoside hydrolase</fullName>
    </submittedName>
</protein>
<keyword evidence="6" id="KW-1185">Reference proteome</keyword>
<evidence type="ECO:0000256" key="3">
    <source>
        <dbReference type="SAM" id="MobiDB-lite"/>
    </source>
</evidence>
<keyword evidence="2" id="KW-0326">Glycosidase</keyword>
<dbReference type="InterPro" id="IPR001910">
    <property type="entry name" value="Inosine/uridine_hydrolase_dom"/>
</dbReference>
<feature type="domain" description="Inosine/uridine-preferring nucleoside hydrolase" evidence="4">
    <location>
        <begin position="2"/>
        <end position="274"/>
    </location>
</feature>
<proteinExistence type="predicted"/>
<dbReference type="InterPro" id="IPR036452">
    <property type="entry name" value="Ribo_hydro-like"/>
</dbReference>
<accession>A0ABW0GJQ9</accession>
<dbReference type="Pfam" id="PF01156">
    <property type="entry name" value="IU_nuc_hydro"/>
    <property type="match status" value="1"/>
</dbReference>
<dbReference type="Gene3D" id="3.90.245.10">
    <property type="entry name" value="Ribonucleoside hydrolase-like"/>
    <property type="match status" value="1"/>
</dbReference>
<sequence length="287" mass="29056">MTCVGGNTDLPDVLANTTAVLAAAGADLPVHAGLAHPGGGPAVEVGERWQGADGLMGCRPAPDASRGRPPLAVVEERATDALARLAVEGGLTLVPLGPQSTVADLARAHEAAFARLGRIHFMGGSGSGGNVTPAAEFNVHHDPAAADTVLRTAGRCGVPVTMYGLEVFGRVRVPPDRVRALSEAAHPALRLAGRLLLAAAAKEGAPDATIGDAGAVAALARPDLVTVRRRPVAVQVDGGPARGQTVVDRRASGPPAGEGWTDVDVVEDVDGAALAAWFVDTLEAFFG</sequence>
<dbReference type="GO" id="GO:0016787">
    <property type="term" value="F:hydrolase activity"/>
    <property type="evidence" value="ECO:0007669"/>
    <property type="project" value="UniProtKB-KW"/>
</dbReference>
<keyword evidence="1 5" id="KW-0378">Hydrolase</keyword>
<gene>
    <name evidence="5" type="ORF">ACFPJ6_03615</name>
</gene>
<evidence type="ECO:0000256" key="1">
    <source>
        <dbReference type="ARBA" id="ARBA00022801"/>
    </source>
</evidence>
<name>A0ABW0GJQ9_9MICO</name>
<evidence type="ECO:0000259" key="4">
    <source>
        <dbReference type="Pfam" id="PF01156"/>
    </source>
</evidence>
<evidence type="ECO:0000313" key="5">
    <source>
        <dbReference type="EMBL" id="MFC5379874.1"/>
    </source>
</evidence>
<feature type="region of interest" description="Disordered" evidence="3">
    <location>
        <begin position="238"/>
        <end position="259"/>
    </location>
</feature>
<dbReference type="Proteomes" id="UP001596122">
    <property type="component" value="Unassembled WGS sequence"/>
</dbReference>
<organism evidence="5 6">
    <name type="scientific">Aquipuribacter nitratireducens</name>
    <dbReference type="NCBI Taxonomy" id="650104"/>
    <lineage>
        <taxon>Bacteria</taxon>
        <taxon>Bacillati</taxon>
        <taxon>Actinomycetota</taxon>
        <taxon>Actinomycetes</taxon>
        <taxon>Micrococcales</taxon>
        <taxon>Intrasporangiaceae</taxon>
        <taxon>Aquipuribacter</taxon>
    </lineage>
</organism>
<dbReference type="RefSeq" id="WP_340269097.1">
    <property type="nucleotide sequence ID" value="NZ_JBBEOG010000003.1"/>
</dbReference>
<dbReference type="InterPro" id="IPR023186">
    <property type="entry name" value="IUNH"/>
</dbReference>